<accession>A0A5C4TEL6</accession>
<name>A0A5C4TEL6_9BACL</name>
<dbReference type="OrthoDB" id="2663379at2"/>
<organism evidence="2 3">
    <name type="scientific">Paenibacillus hemerocallicola</name>
    <dbReference type="NCBI Taxonomy" id="1172614"/>
    <lineage>
        <taxon>Bacteria</taxon>
        <taxon>Bacillati</taxon>
        <taxon>Bacillota</taxon>
        <taxon>Bacilli</taxon>
        <taxon>Bacillales</taxon>
        <taxon>Paenibacillaceae</taxon>
        <taxon>Paenibacillus</taxon>
    </lineage>
</organism>
<dbReference type="AlphaFoldDB" id="A0A5C4TEL6"/>
<protein>
    <submittedName>
        <fullName evidence="2">Uncharacterized protein</fullName>
    </submittedName>
</protein>
<evidence type="ECO:0000313" key="2">
    <source>
        <dbReference type="EMBL" id="TNJ67418.1"/>
    </source>
</evidence>
<dbReference type="RefSeq" id="WP_139601131.1">
    <property type="nucleotide sequence ID" value="NZ_VDCQ01000005.1"/>
</dbReference>
<reference evidence="2 3" key="1">
    <citation type="submission" date="2019-05" db="EMBL/GenBank/DDBJ databases">
        <title>We sequenced the genome of Paenibacillus hemerocallicola KCTC 33185 for further insight into its adaptation and study the phylogeny of Paenibacillus.</title>
        <authorList>
            <person name="Narsing Rao M.P."/>
        </authorList>
    </citation>
    <scope>NUCLEOTIDE SEQUENCE [LARGE SCALE GENOMIC DNA]</scope>
    <source>
        <strain evidence="2 3">KCTC 33185</strain>
    </source>
</reference>
<dbReference type="Proteomes" id="UP000307943">
    <property type="component" value="Unassembled WGS sequence"/>
</dbReference>
<gene>
    <name evidence="2" type="ORF">FE784_05540</name>
</gene>
<dbReference type="EMBL" id="VDCQ01000005">
    <property type="protein sequence ID" value="TNJ67418.1"/>
    <property type="molecule type" value="Genomic_DNA"/>
</dbReference>
<comment type="caution">
    <text evidence="2">The sequence shown here is derived from an EMBL/GenBank/DDBJ whole genome shotgun (WGS) entry which is preliminary data.</text>
</comment>
<sequence length="98" mass="10508">MKMGAFLLGGLVGAAAVVYFNNSRSLSFAGLSNRSNQSAGKTARSGKTQTHTTGNKFSGSEWNGAGLEDVEELIKKDPTVKTQVDEIMNKSEKSYMTQ</sequence>
<keyword evidence="3" id="KW-1185">Reference proteome</keyword>
<evidence type="ECO:0000256" key="1">
    <source>
        <dbReference type="SAM" id="MobiDB-lite"/>
    </source>
</evidence>
<feature type="compositionally biased region" description="Polar residues" evidence="1">
    <location>
        <begin position="31"/>
        <end position="61"/>
    </location>
</feature>
<proteinExistence type="predicted"/>
<evidence type="ECO:0000313" key="3">
    <source>
        <dbReference type="Proteomes" id="UP000307943"/>
    </source>
</evidence>
<feature type="region of interest" description="Disordered" evidence="1">
    <location>
        <begin position="31"/>
        <end position="62"/>
    </location>
</feature>